<dbReference type="AlphaFoldDB" id="A0A158KUI9"/>
<proteinExistence type="predicted"/>
<comment type="caution">
    <text evidence="1">The sequence shown here is derived from an EMBL/GenBank/DDBJ whole genome shotgun (WGS) entry which is preliminary data.</text>
</comment>
<keyword evidence="2" id="KW-1185">Reference proteome</keyword>
<gene>
    <name evidence="1" type="ORF">AWB67_06668</name>
</gene>
<organism evidence="1 2">
    <name type="scientific">Caballeronia terrestris</name>
    <dbReference type="NCBI Taxonomy" id="1226301"/>
    <lineage>
        <taxon>Bacteria</taxon>
        <taxon>Pseudomonadati</taxon>
        <taxon>Pseudomonadota</taxon>
        <taxon>Betaproteobacteria</taxon>
        <taxon>Burkholderiales</taxon>
        <taxon>Burkholderiaceae</taxon>
        <taxon>Caballeronia</taxon>
    </lineage>
</organism>
<dbReference type="EMBL" id="FCOL02000124">
    <property type="protein sequence ID" value="SAL84399.1"/>
    <property type="molecule type" value="Genomic_DNA"/>
</dbReference>
<protein>
    <submittedName>
        <fullName evidence="1">Uncharacterized protein</fullName>
    </submittedName>
</protein>
<sequence length="78" mass="8784">MVGEAEGHRQTDWTSSNDRNCMPLCLGAVVQLRHLGSVFFCSEGISFEFHRLLLNEFLKRSVDCGSWMTRFSSLGTSP</sequence>
<evidence type="ECO:0000313" key="2">
    <source>
        <dbReference type="Proteomes" id="UP000054925"/>
    </source>
</evidence>
<dbReference type="Proteomes" id="UP000054925">
    <property type="component" value="Unassembled WGS sequence"/>
</dbReference>
<reference evidence="1" key="1">
    <citation type="submission" date="2016-01" db="EMBL/GenBank/DDBJ databases">
        <authorList>
            <person name="Peeters C."/>
        </authorList>
    </citation>
    <scope>NUCLEOTIDE SEQUENCE [LARGE SCALE GENOMIC DNA]</scope>
    <source>
        <strain evidence="1">LMG 22937</strain>
    </source>
</reference>
<accession>A0A158KUI9</accession>
<name>A0A158KUI9_9BURK</name>
<evidence type="ECO:0000313" key="1">
    <source>
        <dbReference type="EMBL" id="SAL84399.1"/>
    </source>
</evidence>